<organism evidence="1">
    <name type="scientific">Brassica napus</name>
    <name type="common">Rape</name>
    <dbReference type="NCBI Taxonomy" id="3708"/>
    <lineage>
        <taxon>Eukaryota</taxon>
        <taxon>Viridiplantae</taxon>
        <taxon>Streptophyta</taxon>
        <taxon>Embryophyta</taxon>
        <taxon>Tracheophyta</taxon>
        <taxon>Spermatophyta</taxon>
        <taxon>Magnoliopsida</taxon>
        <taxon>eudicotyledons</taxon>
        <taxon>Gunneridae</taxon>
        <taxon>Pentapetalae</taxon>
        <taxon>rosids</taxon>
        <taxon>malvids</taxon>
        <taxon>Brassicales</taxon>
        <taxon>Brassicaceae</taxon>
        <taxon>Brassiceae</taxon>
        <taxon>Brassica</taxon>
    </lineage>
</organism>
<proteinExistence type="predicted"/>
<name>A0A817ADE2_BRANA</name>
<evidence type="ECO:0000313" key="1">
    <source>
        <dbReference type="EMBL" id="CAF2239757.1"/>
    </source>
</evidence>
<protein>
    <submittedName>
        <fullName evidence="1">(rape) hypothetical protein</fullName>
    </submittedName>
</protein>
<accession>A0A817ADE2</accession>
<gene>
    <name evidence="1" type="ORF">DARMORV10_A08P16900.1</name>
</gene>
<dbReference type="AlphaFoldDB" id="A0A817ADE2"/>
<dbReference type="SMR" id="A0A817ADE2"/>
<reference evidence="1" key="1">
    <citation type="submission" date="2021-01" db="EMBL/GenBank/DDBJ databases">
        <authorList>
            <consortium name="Genoscope - CEA"/>
            <person name="William W."/>
        </authorList>
    </citation>
    <scope>NUCLEOTIDE SEQUENCE</scope>
</reference>
<dbReference type="InterPro" id="IPR029063">
    <property type="entry name" value="SAM-dependent_MTases_sf"/>
</dbReference>
<dbReference type="Proteomes" id="UP001295469">
    <property type="component" value="Chromosome A08"/>
</dbReference>
<dbReference type="EMBL" id="HG994362">
    <property type="protein sequence ID" value="CAF2239757.1"/>
    <property type="molecule type" value="Genomic_DNA"/>
</dbReference>
<dbReference type="Gene3D" id="3.40.50.150">
    <property type="entry name" value="Vaccinia Virus protein VP39"/>
    <property type="match status" value="1"/>
</dbReference>
<sequence>MATLDGVHRGLNPDGVFISIAFGQPHFRRPFVYGSQVNLLLGDNTFGDGCHYFFHRKEKRLNDDKVEMRYIMIINKNVT</sequence>